<evidence type="ECO:0000313" key="1">
    <source>
        <dbReference type="EMBL" id="GAI23788.1"/>
    </source>
</evidence>
<organism evidence="1">
    <name type="scientific">marine sediment metagenome</name>
    <dbReference type="NCBI Taxonomy" id="412755"/>
    <lineage>
        <taxon>unclassified sequences</taxon>
        <taxon>metagenomes</taxon>
        <taxon>ecological metagenomes</taxon>
    </lineage>
</organism>
<proteinExistence type="predicted"/>
<name>X1LXI0_9ZZZZ</name>
<dbReference type="AlphaFoldDB" id="X1LXI0"/>
<comment type="caution">
    <text evidence="1">The sequence shown here is derived from an EMBL/GenBank/DDBJ whole genome shotgun (WGS) entry which is preliminary data.</text>
</comment>
<reference evidence="1" key="1">
    <citation type="journal article" date="2014" name="Front. Microbiol.">
        <title>High frequency of phylogenetically diverse reductive dehalogenase-homologous genes in deep subseafloor sedimentary metagenomes.</title>
        <authorList>
            <person name="Kawai M."/>
            <person name="Futagami T."/>
            <person name="Toyoda A."/>
            <person name="Takaki Y."/>
            <person name="Nishi S."/>
            <person name="Hori S."/>
            <person name="Arai W."/>
            <person name="Tsubouchi T."/>
            <person name="Morono Y."/>
            <person name="Uchiyama I."/>
            <person name="Ito T."/>
            <person name="Fujiyama A."/>
            <person name="Inagaki F."/>
            <person name="Takami H."/>
        </authorList>
    </citation>
    <scope>NUCLEOTIDE SEQUENCE</scope>
    <source>
        <strain evidence="1">Expedition CK06-06</strain>
    </source>
</reference>
<protein>
    <submittedName>
        <fullName evidence="1">Uncharacterized protein</fullName>
    </submittedName>
</protein>
<sequence>MNNLILLFGDWKEQTCHLTIDYKMYIIDYKMYTEISCVR</sequence>
<gene>
    <name evidence="1" type="ORF">S06H3_31722</name>
</gene>
<accession>X1LXI0</accession>
<dbReference type="EMBL" id="BARV01018799">
    <property type="protein sequence ID" value="GAI23788.1"/>
    <property type="molecule type" value="Genomic_DNA"/>
</dbReference>